<dbReference type="AlphaFoldDB" id="A0A3S2UI00"/>
<comment type="caution">
    <text evidence="2">The sequence shown here is derived from an EMBL/GenBank/DDBJ whole genome shotgun (WGS) entry which is preliminary data.</text>
</comment>
<dbReference type="EMBL" id="SACJ01000007">
    <property type="protein sequence ID" value="RVT74924.1"/>
    <property type="molecule type" value="Genomic_DNA"/>
</dbReference>
<evidence type="ECO:0000313" key="3">
    <source>
        <dbReference type="Proteomes" id="UP000285211"/>
    </source>
</evidence>
<protein>
    <submittedName>
        <fullName evidence="2">ATP-binding protein</fullName>
    </submittedName>
</protein>
<feature type="domain" description="ATPase AAA-type core" evidence="1">
    <location>
        <begin position="46"/>
        <end position="145"/>
    </location>
</feature>
<proteinExistence type="predicted"/>
<evidence type="ECO:0000313" key="2">
    <source>
        <dbReference type="EMBL" id="RVT74924.1"/>
    </source>
</evidence>
<dbReference type="GO" id="GO:0016887">
    <property type="term" value="F:ATP hydrolysis activity"/>
    <property type="evidence" value="ECO:0007669"/>
    <property type="project" value="InterPro"/>
</dbReference>
<feature type="domain" description="ATPase AAA-type core" evidence="1">
    <location>
        <begin position="312"/>
        <end position="393"/>
    </location>
</feature>
<evidence type="ECO:0000259" key="1">
    <source>
        <dbReference type="Pfam" id="PF13304"/>
    </source>
</evidence>
<dbReference type="Pfam" id="PF13304">
    <property type="entry name" value="AAA_21"/>
    <property type="match status" value="2"/>
</dbReference>
<accession>A0A3S2UI00</accession>
<sequence>MLIRFSVENFLSFSDKQYFSLLPGKGTLKSEHKSKKVKGVSALKTAVLFGANASGKSNLIKAIDFGKKLVLRGTKIDTKIDFQKFRLDSNLKDKNSRIEYEIQHSGKNYAYGFVFNNNEITEEWLYEIGIKSDIKIFERNKDSKEVFDLDYLLKGNKKIEEKQFIKFIAKGTPNNQLFLNEIRTRKVKENVSKIDDILNVIDWFQNSLKIIFPDDKYNEGLKFELKEDETLLTTFEEFLKYFDTGINGVCLEKIDYESVDIPKLILNKIKEELLNKKSENFRASILSNKNTTYFLTIKDEDLIVHKFMTKHKVLGNEEFEKFDTSDESDGTNRIMDFIPLMMDLLKGDNVFIIDEMERSLHPNLIYDLIDLFMSKGKNVNSQLILASHESSLLTQKLLRKDEVWFVVKDFNGSSKLHSLEEYNIRFDKEIRKDYLLGRFKAIPKIGNRNKLTVLPNQS</sequence>
<dbReference type="OrthoDB" id="9809324at2"/>
<organism evidence="2 3">
    <name type="scientific">Flavobacterium sufflavum</name>
    <dbReference type="NCBI Taxonomy" id="1921138"/>
    <lineage>
        <taxon>Bacteria</taxon>
        <taxon>Pseudomonadati</taxon>
        <taxon>Bacteroidota</taxon>
        <taxon>Flavobacteriia</taxon>
        <taxon>Flavobacteriales</taxon>
        <taxon>Flavobacteriaceae</taxon>
        <taxon>Flavobacterium</taxon>
    </lineage>
</organism>
<dbReference type="Proteomes" id="UP000285211">
    <property type="component" value="Unassembled WGS sequence"/>
</dbReference>
<dbReference type="InterPro" id="IPR027417">
    <property type="entry name" value="P-loop_NTPase"/>
</dbReference>
<gene>
    <name evidence="2" type="ORF">EOD40_12180</name>
</gene>
<dbReference type="GO" id="GO:0005524">
    <property type="term" value="F:ATP binding"/>
    <property type="evidence" value="ECO:0007669"/>
    <property type="project" value="UniProtKB-KW"/>
</dbReference>
<dbReference type="Gene3D" id="3.40.50.300">
    <property type="entry name" value="P-loop containing nucleotide triphosphate hydrolases"/>
    <property type="match status" value="1"/>
</dbReference>
<dbReference type="PANTHER" id="PTHR40396:SF1">
    <property type="entry name" value="ATPASE AAA-TYPE CORE DOMAIN-CONTAINING PROTEIN"/>
    <property type="match status" value="1"/>
</dbReference>
<dbReference type="PANTHER" id="PTHR40396">
    <property type="entry name" value="ATPASE-LIKE PROTEIN"/>
    <property type="match status" value="1"/>
</dbReference>
<dbReference type="SUPFAM" id="SSF52540">
    <property type="entry name" value="P-loop containing nucleoside triphosphate hydrolases"/>
    <property type="match status" value="1"/>
</dbReference>
<reference evidence="2 3" key="1">
    <citation type="submission" date="2019-01" db="EMBL/GenBank/DDBJ databases">
        <authorList>
            <person name="Chen W.-M."/>
        </authorList>
    </citation>
    <scope>NUCLEOTIDE SEQUENCE [LARGE SCALE GENOMIC DNA]</scope>
    <source>
        <strain evidence="2 3">BBQ-12</strain>
    </source>
</reference>
<keyword evidence="3" id="KW-1185">Reference proteome</keyword>
<keyword evidence="2" id="KW-0547">Nucleotide-binding</keyword>
<keyword evidence="2" id="KW-0067">ATP-binding</keyword>
<name>A0A3S2UI00_9FLAO</name>
<dbReference type="InterPro" id="IPR003959">
    <property type="entry name" value="ATPase_AAA_core"/>
</dbReference>
<dbReference type="RefSeq" id="WP_128195904.1">
    <property type="nucleotide sequence ID" value="NZ_SACJ01000007.1"/>
</dbReference>